<accession>A0ABR4HTI4</accession>
<protein>
    <submittedName>
        <fullName evidence="1">Uncharacterized protein</fullName>
    </submittedName>
</protein>
<evidence type="ECO:0000313" key="1">
    <source>
        <dbReference type="EMBL" id="KAL2818810.1"/>
    </source>
</evidence>
<reference evidence="1 2" key="1">
    <citation type="submission" date="2024-07" db="EMBL/GenBank/DDBJ databases">
        <title>Section-level genome sequencing and comparative genomics of Aspergillus sections Usti and Cavernicolus.</title>
        <authorList>
            <consortium name="Lawrence Berkeley National Laboratory"/>
            <person name="Nybo J.L."/>
            <person name="Vesth T.C."/>
            <person name="Theobald S."/>
            <person name="Frisvad J.C."/>
            <person name="Larsen T.O."/>
            <person name="Kjaerboelling I."/>
            <person name="Rothschild-Mancinelli K."/>
            <person name="Lyhne E.K."/>
            <person name="Kogle M.E."/>
            <person name="Barry K."/>
            <person name="Clum A."/>
            <person name="Na H."/>
            <person name="Ledsgaard L."/>
            <person name="Lin J."/>
            <person name="Lipzen A."/>
            <person name="Kuo A."/>
            <person name="Riley R."/>
            <person name="Mondo S."/>
            <person name="LaButti K."/>
            <person name="Haridas S."/>
            <person name="Pangalinan J."/>
            <person name="Salamov A.A."/>
            <person name="Simmons B.A."/>
            <person name="Magnuson J.K."/>
            <person name="Chen J."/>
            <person name="Drula E."/>
            <person name="Henrissat B."/>
            <person name="Wiebenga A."/>
            <person name="Lubbers R.J."/>
            <person name="Gomes A.C."/>
            <person name="Makela M.R."/>
            <person name="Stajich J."/>
            <person name="Grigoriev I.V."/>
            <person name="Mortensen U.H."/>
            <person name="De vries R.P."/>
            <person name="Baker S.E."/>
            <person name="Andersen M.R."/>
        </authorList>
    </citation>
    <scope>NUCLEOTIDE SEQUENCE [LARGE SCALE GENOMIC DNA]</scope>
    <source>
        <strain evidence="1 2">CBS 600.67</strain>
    </source>
</reference>
<name>A0ABR4HTI4_9EURO</name>
<comment type="caution">
    <text evidence="1">The sequence shown here is derived from an EMBL/GenBank/DDBJ whole genome shotgun (WGS) entry which is preliminary data.</text>
</comment>
<dbReference type="EMBL" id="JBFXLS010000081">
    <property type="protein sequence ID" value="KAL2818810.1"/>
    <property type="molecule type" value="Genomic_DNA"/>
</dbReference>
<gene>
    <name evidence="1" type="ORF">BDW59DRAFT_151864</name>
</gene>
<feature type="non-terminal residue" evidence="1">
    <location>
        <position position="101"/>
    </location>
</feature>
<dbReference type="Proteomes" id="UP001610335">
    <property type="component" value="Unassembled WGS sequence"/>
</dbReference>
<sequence>MGDLLDVIRRPRLTAGSDIGVLWSTNRSNLKRTEREKTEERALATSRYLVDCDLVIFCDHCYFLLGFRERFDRPQSGTEIWLHYDLHAEVIRSCYQQSVFD</sequence>
<proteinExistence type="predicted"/>
<evidence type="ECO:0000313" key="2">
    <source>
        <dbReference type="Proteomes" id="UP001610335"/>
    </source>
</evidence>
<keyword evidence="2" id="KW-1185">Reference proteome</keyword>
<organism evidence="1 2">
    <name type="scientific">Aspergillus cavernicola</name>
    <dbReference type="NCBI Taxonomy" id="176166"/>
    <lineage>
        <taxon>Eukaryota</taxon>
        <taxon>Fungi</taxon>
        <taxon>Dikarya</taxon>
        <taxon>Ascomycota</taxon>
        <taxon>Pezizomycotina</taxon>
        <taxon>Eurotiomycetes</taxon>
        <taxon>Eurotiomycetidae</taxon>
        <taxon>Eurotiales</taxon>
        <taxon>Aspergillaceae</taxon>
        <taxon>Aspergillus</taxon>
        <taxon>Aspergillus subgen. Nidulantes</taxon>
    </lineage>
</organism>